<accession>A0ACC0MBG9</accession>
<comment type="caution">
    <text evidence="1">The sequence shown here is derived from an EMBL/GenBank/DDBJ whole genome shotgun (WGS) entry which is preliminary data.</text>
</comment>
<keyword evidence="2" id="KW-1185">Reference proteome</keyword>
<evidence type="ECO:0000313" key="2">
    <source>
        <dbReference type="Proteomes" id="UP001062846"/>
    </source>
</evidence>
<organism evidence="1 2">
    <name type="scientific">Rhododendron molle</name>
    <name type="common">Chinese azalea</name>
    <name type="synonym">Azalea mollis</name>
    <dbReference type="NCBI Taxonomy" id="49168"/>
    <lineage>
        <taxon>Eukaryota</taxon>
        <taxon>Viridiplantae</taxon>
        <taxon>Streptophyta</taxon>
        <taxon>Embryophyta</taxon>
        <taxon>Tracheophyta</taxon>
        <taxon>Spermatophyta</taxon>
        <taxon>Magnoliopsida</taxon>
        <taxon>eudicotyledons</taxon>
        <taxon>Gunneridae</taxon>
        <taxon>Pentapetalae</taxon>
        <taxon>asterids</taxon>
        <taxon>Ericales</taxon>
        <taxon>Ericaceae</taxon>
        <taxon>Ericoideae</taxon>
        <taxon>Rhodoreae</taxon>
        <taxon>Rhododendron</taxon>
    </lineage>
</organism>
<evidence type="ECO:0000313" key="1">
    <source>
        <dbReference type="EMBL" id="KAI8537906.1"/>
    </source>
</evidence>
<proteinExistence type="predicted"/>
<sequence>MDTNQVSDVSDTPDGLAKQNMNSRGFIEKQSDSAVASHSGKTDFLDEGASWLRGRTKLLVDDGRSRKPSLHPVKKHNSELDFTNSLGNSSSSKKLFRRMEVDKIGNDENKSSLHLQSKEGKGKALWTSTSRGNDVVDLTKQSGPAELLKKAFPNGASERCQTGEIGKGPISVNGFSPLYGIATSTMAHNAYKGKERMDATCIGGSGNDRGKGISVDSVPNVGKSLVSIPSPRVRGAKRLVRNGCISPHITEKANQLAENRSNGSTDVQIDNGAPESDFSSSLIRELVAEDNSSQRRKFFPSKEPATETTRHSLTSNEEVSGTCNANGWRSTRNRTKQVNPSLSDQGQLLSRTQNDQSSVNLQNENSMVRRDNGSGSRNGPGDVYHVCNENGSSAAARTSSKRQKHNSASSNHSETSTSVDSEIIFLGSSVEPSNSRSTRSRNSHSILNPIIEIEEFSPVIRRGSRNRLHGTSNSNSHAREIQLEADEMLARELQEKLYNEAPGVGNGEIDAHIALALQQEETSQRTFSNIGIFTFKLAISNSACKWLWSYLLLSRFRLLVTLITVSLLTGINGALRMISSRDGNERGPVISNSSRQSRARSSQNPTIRRGTQARGRGSTRLTRSRSRLPSQSIRTPHRGRRSIFPPDMDVDMRMHILEALEAFSDMGVTGNFHQAQNAFNENDYETLLALDENNHLHGGASLDRINLLPQSTVQGNNFDETCAICLDTPTTGDTIRHLPCLHKFHKDCIDPWLRRRTSCPVCKCSIT</sequence>
<dbReference type="Proteomes" id="UP001062846">
    <property type="component" value="Chromosome 9"/>
</dbReference>
<reference evidence="1" key="1">
    <citation type="submission" date="2022-02" db="EMBL/GenBank/DDBJ databases">
        <title>Plant Genome Project.</title>
        <authorList>
            <person name="Zhang R.-G."/>
        </authorList>
    </citation>
    <scope>NUCLEOTIDE SEQUENCE</scope>
    <source>
        <strain evidence="1">AT1</strain>
    </source>
</reference>
<name>A0ACC0MBG9_RHOML</name>
<protein>
    <submittedName>
        <fullName evidence="1">Uncharacterized protein</fullName>
    </submittedName>
</protein>
<dbReference type="EMBL" id="CM046396">
    <property type="protein sequence ID" value="KAI8537906.1"/>
    <property type="molecule type" value="Genomic_DNA"/>
</dbReference>
<gene>
    <name evidence="1" type="ORF">RHMOL_Rhmol09G0060300</name>
</gene>